<feature type="domain" description="HTH gntR-type" evidence="4">
    <location>
        <begin position="11"/>
        <end position="79"/>
    </location>
</feature>
<dbReference type="SMART" id="SM00345">
    <property type="entry name" value="HTH_GNTR"/>
    <property type="match status" value="2"/>
</dbReference>
<dbReference type="Proteomes" id="UP001549200">
    <property type="component" value="Unassembled WGS sequence"/>
</dbReference>
<dbReference type="InterPro" id="IPR000524">
    <property type="entry name" value="Tscrpt_reg_HTH_GntR"/>
</dbReference>
<protein>
    <submittedName>
        <fullName evidence="5">DNA-binding GntR family transcriptional regulator</fullName>
    </submittedName>
</protein>
<keyword evidence="3" id="KW-0804">Transcription</keyword>
<gene>
    <name evidence="5" type="ORF">ABID13_003890</name>
</gene>
<evidence type="ECO:0000259" key="4">
    <source>
        <dbReference type="PROSITE" id="PS50949"/>
    </source>
</evidence>
<dbReference type="PANTHER" id="PTHR44846:SF1">
    <property type="entry name" value="MANNOSYL-D-GLYCERATE TRANSPORT_METABOLISM SYSTEM REPRESSOR MNGR-RELATED"/>
    <property type="match status" value="1"/>
</dbReference>
<comment type="caution">
    <text evidence="5">The sequence shown here is derived from an EMBL/GenBank/DDBJ whole genome shotgun (WGS) entry which is preliminary data.</text>
</comment>
<organism evidence="5 6">
    <name type="scientific">Enterocloster citroniae</name>
    <dbReference type="NCBI Taxonomy" id="358743"/>
    <lineage>
        <taxon>Bacteria</taxon>
        <taxon>Bacillati</taxon>
        <taxon>Bacillota</taxon>
        <taxon>Clostridia</taxon>
        <taxon>Lachnospirales</taxon>
        <taxon>Lachnospiraceae</taxon>
        <taxon>Enterocloster</taxon>
    </lineage>
</organism>
<feature type="domain" description="HTH gntR-type" evidence="4">
    <location>
        <begin position="254"/>
        <end position="322"/>
    </location>
</feature>
<dbReference type="InterPro" id="IPR050679">
    <property type="entry name" value="Bact_HTH_transcr_reg"/>
</dbReference>
<dbReference type="Gene3D" id="1.10.10.10">
    <property type="entry name" value="Winged helix-like DNA-binding domain superfamily/Winged helix DNA-binding domain"/>
    <property type="match status" value="2"/>
</dbReference>
<dbReference type="EMBL" id="JBEPLZ010000017">
    <property type="protein sequence ID" value="MET3572233.1"/>
    <property type="molecule type" value="Genomic_DNA"/>
</dbReference>
<dbReference type="InterPro" id="IPR036390">
    <property type="entry name" value="WH_DNA-bd_sf"/>
</dbReference>
<keyword evidence="6" id="KW-1185">Reference proteome</keyword>
<evidence type="ECO:0000256" key="3">
    <source>
        <dbReference type="ARBA" id="ARBA00023163"/>
    </source>
</evidence>
<dbReference type="PROSITE" id="PS50949">
    <property type="entry name" value="HTH_GNTR"/>
    <property type="match status" value="2"/>
</dbReference>
<keyword evidence="1" id="KW-0805">Transcription regulation</keyword>
<dbReference type="SUPFAM" id="SSF46785">
    <property type="entry name" value="Winged helix' DNA-binding domain"/>
    <property type="match status" value="2"/>
</dbReference>
<dbReference type="GO" id="GO:0003677">
    <property type="term" value="F:DNA binding"/>
    <property type="evidence" value="ECO:0007669"/>
    <property type="project" value="UniProtKB-KW"/>
</dbReference>
<evidence type="ECO:0000256" key="1">
    <source>
        <dbReference type="ARBA" id="ARBA00023015"/>
    </source>
</evidence>
<dbReference type="PANTHER" id="PTHR44846">
    <property type="entry name" value="MANNOSYL-D-GLYCERATE TRANSPORT/METABOLISM SYSTEM REPRESSOR MNGR-RELATED"/>
    <property type="match status" value="1"/>
</dbReference>
<proteinExistence type="predicted"/>
<evidence type="ECO:0000313" key="5">
    <source>
        <dbReference type="EMBL" id="MET3572233.1"/>
    </source>
</evidence>
<sequence length="494" mass="55008">MKGRRPMSNSNSRERTIYRSLAGKIQLGFYDNETRFPSAKEIASQYQVSYCPAQRALKMLEQGGLIKLCRGKSTAILDKPYRDYLESPVFKQRAHSLLDVIRTLNLILPDLCLYGMIHGDSRHLSVQPGDRKALSIPGRYLYQQFENSFLALGSRTALSLYYDISSFAESALLDILYSKLGSSKADDLMTDVSAEYDYCVRNSRALPPVRIRQRLEHLSGIFYGIIESYLLEVPGITAPGQREVFSWAPRKGRTRYCDTLAINIVCKINQGVYPVGTLLPSGSALADIYHVSEITMRRTIHLLNQLGVVKTLNGIGTRVISASGPELLYKIRELMMEDHLRGFLEALQLLAVTCEPVIMHSFPYFSQEAVDSIAMAASVPDTKESTTAVLNAVMQAVIRFCPLMTIRDIYRKITLFLSEGNVLRPEVTGPGPVSGWNMISHRIQESCAAKDSALLAGTFRLLSERAFLSTKHALLELGISQAEEVAGETFLISG</sequence>
<dbReference type="Pfam" id="PF00392">
    <property type="entry name" value="GntR"/>
    <property type="match status" value="2"/>
</dbReference>
<name>A0ABV2G1S0_9FIRM</name>
<reference evidence="5 6" key="1">
    <citation type="submission" date="2024-06" db="EMBL/GenBank/DDBJ databases">
        <title>Genomic Encyclopedia of Type Strains, Phase IV (KMG-IV): sequencing the most valuable type-strain genomes for metagenomic binning, comparative biology and taxonomic classification.</title>
        <authorList>
            <person name="Goeker M."/>
        </authorList>
    </citation>
    <scope>NUCLEOTIDE SEQUENCE [LARGE SCALE GENOMIC DNA]</scope>
    <source>
        <strain evidence="5 6">DSM 19261</strain>
    </source>
</reference>
<accession>A0ABV2G1S0</accession>
<keyword evidence="2 5" id="KW-0238">DNA-binding</keyword>
<evidence type="ECO:0000313" key="6">
    <source>
        <dbReference type="Proteomes" id="UP001549200"/>
    </source>
</evidence>
<evidence type="ECO:0000256" key="2">
    <source>
        <dbReference type="ARBA" id="ARBA00023125"/>
    </source>
</evidence>
<dbReference type="InterPro" id="IPR036388">
    <property type="entry name" value="WH-like_DNA-bd_sf"/>
</dbReference>
<dbReference type="RefSeq" id="WP_243003368.1">
    <property type="nucleotide sequence ID" value="NZ_QVET01000003.1"/>
</dbReference>